<evidence type="ECO:0000313" key="2">
    <source>
        <dbReference type="EMBL" id="AUB42562.1"/>
    </source>
</evidence>
<evidence type="ECO:0000256" key="1">
    <source>
        <dbReference type="SAM" id="Phobius"/>
    </source>
</evidence>
<name>A0A2K8T4C3_9NOSO</name>
<dbReference type="Proteomes" id="UP000232003">
    <property type="component" value="Chromosome"/>
</dbReference>
<dbReference type="KEGG" id="nfl:COO91_08704"/>
<sequence>MNISNFCHFYWLALMMRIFTSIRFSFKARSLLSFLLKMMF</sequence>
<protein>
    <submittedName>
        <fullName evidence="2">Uncharacterized protein</fullName>
    </submittedName>
</protein>
<dbReference type="EMBL" id="CP024785">
    <property type="protein sequence ID" value="AUB42562.1"/>
    <property type="molecule type" value="Genomic_DNA"/>
</dbReference>
<dbReference type="AlphaFoldDB" id="A0A2K8T4C3"/>
<keyword evidence="3" id="KW-1185">Reference proteome</keyword>
<keyword evidence="1" id="KW-0812">Transmembrane</keyword>
<feature type="transmembrane region" description="Helical" evidence="1">
    <location>
        <begin position="7"/>
        <end position="26"/>
    </location>
</feature>
<evidence type="ECO:0000313" key="3">
    <source>
        <dbReference type="Proteomes" id="UP000232003"/>
    </source>
</evidence>
<accession>A0A2K8T4C3</accession>
<keyword evidence="1" id="KW-1133">Transmembrane helix</keyword>
<gene>
    <name evidence="2" type="ORF">COO91_08704</name>
</gene>
<reference evidence="2 3" key="1">
    <citation type="submission" date="2017-11" db="EMBL/GenBank/DDBJ databases">
        <title>Complete genome of a free-living desiccation-tolerant cyanobacterium and its photosynthetic adaptation to extreme terrestrial habitat.</title>
        <authorList>
            <person name="Shang J."/>
        </authorList>
    </citation>
    <scope>NUCLEOTIDE SEQUENCE [LARGE SCALE GENOMIC DNA]</scope>
    <source>
        <strain evidence="2 3">CCNUN1</strain>
    </source>
</reference>
<proteinExistence type="predicted"/>
<organism evidence="2 3">
    <name type="scientific">Nostoc flagelliforme CCNUN1</name>
    <dbReference type="NCBI Taxonomy" id="2038116"/>
    <lineage>
        <taxon>Bacteria</taxon>
        <taxon>Bacillati</taxon>
        <taxon>Cyanobacteriota</taxon>
        <taxon>Cyanophyceae</taxon>
        <taxon>Nostocales</taxon>
        <taxon>Nostocaceae</taxon>
        <taxon>Nostoc</taxon>
    </lineage>
</organism>
<keyword evidence="1" id="KW-0472">Membrane</keyword>